<evidence type="ECO:0000313" key="2">
    <source>
        <dbReference type="Proteomes" id="UP001595912"/>
    </source>
</evidence>
<dbReference type="EMBL" id="JBHSIU010000010">
    <property type="protein sequence ID" value="MFC4997545.1"/>
    <property type="molecule type" value="Genomic_DNA"/>
</dbReference>
<name>A0ABV9VQ30_9ACTN</name>
<dbReference type="Proteomes" id="UP001595912">
    <property type="component" value="Unassembled WGS sequence"/>
</dbReference>
<dbReference type="RefSeq" id="WP_380113773.1">
    <property type="nucleotide sequence ID" value="NZ_JBHSIU010000010.1"/>
</dbReference>
<protein>
    <submittedName>
        <fullName evidence="1">Uncharacterized protein</fullName>
    </submittedName>
</protein>
<evidence type="ECO:0000313" key="1">
    <source>
        <dbReference type="EMBL" id="MFC4997545.1"/>
    </source>
</evidence>
<proteinExistence type="predicted"/>
<sequence>MMRSIEELRRAMRDETRDLAPRVTFAQVRQRARRRRFTLLATFLAAVLVPVGATVTALAGSPAGPGPLPPPARSGAAPVPSDFATGTEFPGAGEIVRTGIAYGADEEFVLRYSGDGMNGVWSGLYNPKTSQYRRFEGGLTPAPGQFSTILEIEDRRGGIVDYGVVGAAGVRVEVTSDGRQATASTAEVPGMPGTTLFWVRRTGTAVQPTGAPAGGPTPDLVFTARDANGAVIATGDGVQRSDGSIVIKDTAVRIGDLMPTGVSLADGGKLVLWFAGDDRSTGLFAGRDTGGGEPVELRGLGRFNRPPFDIGFYYGRFEFDEPGGTHVVLWVYVGPASGVALSAPVSTGHGTLRWSAHPELRIAWISGVPAQETSKVTGVATDAAGAVVADTKDR</sequence>
<reference evidence="2" key="1">
    <citation type="journal article" date="2019" name="Int. J. Syst. Evol. Microbiol.">
        <title>The Global Catalogue of Microorganisms (GCM) 10K type strain sequencing project: providing services to taxonomists for standard genome sequencing and annotation.</title>
        <authorList>
            <consortium name="The Broad Institute Genomics Platform"/>
            <consortium name="The Broad Institute Genome Sequencing Center for Infectious Disease"/>
            <person name="Wu L."/>
            <person name="Ma J."/>
        </authorList>
    </citation>
    <scope>NUCLEOTIDE SEQUENCE [LARGE SCALE GENOMIC DNA]</scope>
    <source>
        <strain evidence="2">CGMCC 4.7152</strain>
    </source>
</reference>
<accession>A0ABV9VQ30</accession>
<keyword evidence="2" id="KW-1185">Reference proteome</keyword>
<gene>
    <name evidence="1" type="ORF">ACFPIJ_06875</name>
</gene>
<comment type="caution">
    <text evidence="1">The sequence shown here is derived from an EMBL/GenBank/DDBJ whole genome shotgun (WGS) entry which is preliminary data.</text>
</comment>
<organism evidence="1 2">
    <name type="scientific">Dactylosporangium cerinum</name>
    <dbReference type="NCBI Taxonomy" id="1434730"/>
    <lineage>
        <taxon>Bacteria</taxon>
        <taxon>Bacillati</taxon>
        <taxon>Actinomycetota</taxon>
        <taxon>Actinomycetes</taxon>
        <taxon>Micromonosporales</taxon>
        <taxon>Micromonosporaceae</taxon>
        <taxon>Dactylosporangium</taxon>
    </lineage>
</organism>